<name>A0ABR6TKM7_9FIRM</name>
<accession>A0ABR6TKM7</accession>
<sequence>MNIINESIESIFSKSKINEDLIIYNGRFCIYTDRQLKCNGTIYYKITEPASINFNAKIHKYSELKEENFEYNHEIFDNITLDVPGYKPMEGYILNIKAGEVRGYIDDLVIKSKDNEVDYVQFDIINMDKIPGKLVKHKNLLYAARLEFDINNYKVIIDKSFDYNKEFHSELVSKTGCRITHTGRIYKKDYKPFKTKKVYDMISRISTALSFCCGRYINIPNIFGFKGEKEVYRSWNKMYSTDYKFVFKWTTTISNYHNFEKYLSLMCKKLEDNYYNETIINVLDWYIESLNGINLGNNIISIQTALEMLSYVVLVETDKILSRNEFDGKPANQNIRKLLQKCEIDYKIPDNMFFSDKLISQYRDGVDLITYYRNRVVHPSKSTNGIYLSFEEMWDIILLGVNYIELVILYLLKYKGEYTNRFIDYSFGDVEIVPWAQKK</sequence>
<dbReference type="RefSeq" id="WP_185623767.1">
    <property type="nucleotide sequence ID" value="NZ_JABGBW010000002.1"/>
</dbReference>
<dbReference type="Pfam" id="PF26308">
    <property type="entry name" value="YopA_M"/>
    <property type="match status" value="1"/>
</dbReference>
<feature type="domain" description="YopA central" evidence="2">
    <location>
        <begin position="112"/>
        <end position="246"/>
    </location>
</feature>
<organism evidence="3 4">
    <name type="scientific">Peptostreptococcus canis</name>
    <dbReference type="NCBI Taxonomy" id="1159213"/>
    <lineage>
        <taxon>Bacteria</taxon>
        <taxon>Bacillati</taxon>
        <taxon>Bacillota</taxon>
        <taxon>Clostridia</taxon>
        <taxon>Peptostreptococcales</taxon>
        <taxon>Peptostreptococcaceae</taxon>
        <taxon>Peptostreptococcus</taxon>
    </lineage>
</organism>
<evidence type="ECO:0000256" key="1">
    <source>
        <dbReference type="SAM" id="Phobius"/>
    </source>
</evidence>
<keyword evidence="1" id="KW-1133">Transmembrane helix</keyword>
<feature type="transmembrane region" description="Helical" evidence="1">
    <location>
        <begin position="393"/>
        <end position="412"/>
    </location>
</feature>
<evidence type="ECO:0000313" key="4">
    <source>
        <dbReference type="Proteomes" id="UP000713904"/>
    </source>
</evidence>
<evidence type="ECO:0000313" key="3">
    <source>
        <dbReference type="EMBL" id="MBC2575739.1"/>
    </source>
</evidence>
<comment type="caution">
    <text evidence="3">The sequence shown here is derived from an EMBL/GenBank/DDBJ whole genome shotgun (WGS) entry which is preliminary data.</text>
</comment>
<proteinExistence type="predicted"/>
<protein>
    <recommendedName>
        <fullName evidence="2">YopA central domain-containing protein</fullName>
    </recommendedName>
</protein>
<dbReference type="Proteomes" id="UP000713904">
    <property type="component" value="Unassembled WGS sequence"/>
</dbReference>
<dbReference type="EMBL" id="JABGBW010000002">
    <property type="protein sequence ID" value="MBC2575739.1"/>
    <property type="molecule type" value="Genomic_DNA"/>
</dbReference>
<keyword evidence="1" id="KW-0472">Membrane</keyword>
<reference evidence="3 4" key="1">
    <citation type="submission" date="2020-05" db="EMBL/GenBank/DDBJ databases">
        <title>Draft genome of xy-202 and genomic insight in genome of the genus Peptostreptococcus.</title>
        <authorList>
            <person name="Zhang Z."/>
        </authorList>
    </citation>
    <scope>NUCLEOTIDE SEQUENCE [LARGE SCALE GENOMIC DNA]</scope>
    <source>
        <strain evidence="3 4">DSM 27025</strain>
    </source>
</reference>
<evidence type="ECO:0000259" key="2">
    <source>
        <dbReference type="Pfam" id="PF26308"/>
    </source>
</evidence>
<dbReference type="InterPro" id="IPR058684">
    <property type="entry name" value="YopA_M"/>
</dbReference>
<gene>
    <name evidence="3" type="ORF">HLB29_03475</name>
</gene>
<keyword evidence="4" id="KW-1185">Reference proteome</keyword>
<keyword evidence="1" id="KW-0812">Transmembrane</keyword>